<evidence type="ECO:0000313" key="2">
    <source>
        <dbReference type="EMBL" id="CAB4145007.1"/>
    </source>
</evidence>
<sequence>MGIEKKEHGMKKMPTSKSLPQMEMKEHGLKKAPTKAQIMAMEKKEHLKNGKVVIGKGFKG</sequence>
<gene>
    <name evidence="2" type="ORF">UFOVP467_49</name>
    <name evidence="3" type="ORF">UFOVP657_62</name>
</gene>
<dbReference type="EMBL" id="LR796634">
    <property type="protein sequence ID" value="CAB4156475.1"/>
    <property type="molecule type" value="Genomic_DNA"/>
</dbReference>
<accession>A0A6J5NGX7</accession>
<organism evidence="3">
    <name type="scientific">uncultured Caudovirales phage</name>
    <dbReference type="NCBI Taxonomy" id="2100421"/>
    <lineage>
        <taxon>Viruses</taxon>
        <taxon>Duplodnaviria</taxon>
        <taxon>Heunggongvirae</taxon>
        <taxon>Uroviricota</taxon>
        <taxon>Caudoviricetes</taxon>
        <taxon>Peduoviridae</taxon>
        <taxon>Maltschvirus</taxon>
        <taxon>Maltschvirus maltsch</taxon>
    </lineage>
</organism>
<reference evidence="3" key="1">
    <citation type="submission" date="2020-04" db="EMBL/GenBank/DDBJ databases">
        <authorList>
            <person name="Chiriac C."/>
            <person name="Salcher M."/>
            <person name="Ghai R."/>
            <person name="Kavagutti S V."/>
        </authorList>
    </citation>
    <scope>NUCLEOTIDE SEQUENCE</scope>
</reference>
<proteinExistence type="predicted"/>
<feature type="region of interest" description="Disordered" evidence="1">
    <location>
        <begin position="1"/>
        <end position="34"/>
    </location>
</feature>
<protein>
    <submittedName>
        <fullName evidence="3">Uncharacterized protein</fullName>
    </submittedName>
</protein>
<evidence type="ECO:0000313" key="3">
    <source>
        <dbReference type="EMBL" id="CAB4156475.1"/>
    </source>
</evidence>
<evidence type="ECO:0000256" key="1">
    <source>
        <dbReference type="SAM" id="MobiDB-lite"/>
    </source>
</evidence>
<dbReference type="EMBL" id="LR796441">
    <property type="protein sequence ID" value="CAB4145007.1"/>
    <property type="molecule type" value="Genomic_DNA"/>
</dbReference>
<name>A0A6J5NGX7_9CAUD</name>